<dbReference type="GO" id="GO:0030286">
    <property type="term" value="C:dynein complex"/>
    <property type="evidence" value="ECO:0007669"/>
    <property type="project" value="InterPro"/>
</dbReference>
<feature type="domain" description="Dynein heavy chain AAA lid" evidence="2">
    <location>
        <begin position="363"/>
        <end position="462"/>
    </location>
</feature>
<dbReference type="EnsemblMetazoa" id="AFAF013921-RA">
    <property type="protein sequence ID" value="AFAF013921-PA"/>
    <property type="gene ID" value="AFAF013921"/>
</dbReference>
<sequence>MENPCHGWLPDAQWDELTDLDRMPGFHGIVESFAELPDDWKRWYLSSVPEAAPLPGSWEANLKMFQKHLIVRSLRMDRIEHCMADFTRATLGAKFLNLPASSLEDVYQESSANTLILVLVRGNVSPLGKVERLARKVCKDEKEKRYFEKMTMGENRIEEFITLLQRCIADECWLFVGDCHVSETFLKQLPQVVAFLKGVNLNSKFRLWLGSKPHAALPVSVLQNCIKLAYEEAKGIRHHMENLYGEIGETRFRKSAGALKQGSTGAAFIEPSYKRLLFTMAFLHALLLERTNFQQLGWITPYHFVHNDFSLAERLLSYGLEKLLVKKAHETTAQRGKGGRANVKSSDVCLDDGFHGLIMAEDEQRHDPTPWEFIKGGALELCYGAQIASPWDRRVYSAYVKELFQPQLLTATTYAVSSSPPSIRRGWFRLPRDGTYQTYVEFIATQLPARDGMDVFGQHENANIKYLKSRSGYMMQMLTRVLKDPSYRQLQPHYPGQDHERTKQTILDLLSTLPVYLDYENALRIVGAGANRTPVCDALLAEVRTYNAMLKRIRTDGDCLLRMLTGATNELLDEAGRGKWSMLQSDLQQNTVPTGWTQLGVEARVPLSDWMLQLRERVRYFRRWTEVGQLPAEIVLGRFTDPKRFLNAVLQLHANTYRVPFEEMRWDFRVFATAKPLERISIQDGFIARGLTLENGSWDWEKQTLAVPEILELTCPMPPIAFRPVQRRSFVAERSKSTSYQCPVFYSPRRSEDSLVLVVPLPIGEEQDEEAWCLFNTALFLNDQ</sequence>
<dbReference type="InterPro" id="IPR043160">
    <property type="entry name" value="Dynein_C_barrel"/>
</dbReference>
<dbReference type="GO" id="GO:0007018">
    <property type="term" value="P:microtubule-based movement"/>
    <property type="evidence" value="ECO:0007669"/>
    <property type="project" value="InterPro"/>
</dbReference>
<dbReference type="EMBL" id="AXCN02000864">
    <property type="status" value="NOT_ANNOTATED_CDS"/>
    <property type="molecule type" value="Genomic_DNA"/>
</dbReference>
<dbReference type="InterPro" id="IPR004273">
    <property type="entry name" value="Dynein_heavy_D6_P-loop"/>
</dbReference>
<organism evidence="4 5">
    <name type="scientific">Anopheles farauti</name>
    <dbReference type="NCBI Taxonomy" id="69004"/>
    <lineage>
        <taxon>Eukaryota</taxon>
        <taxon>Metazoa</taxon>
        <taxon>Ecdysozoa</taxon>
        <taxon>Arthropoda</taxon>
        <taxon>Hexapoda</taxon>
        <taxon>Insecta</taxon>
        <taxon>Pterygota</taxon>
        <taxon>Neoptera</taxon>
        <taxon>Endopterygota</taxon>
        <taxon>Diptera</taxon>
        <taxon>Nematocera</taxon>
        <taxon>Culicoidea</taxon>
        <taxon>Culicidae</taxon>
        <taxon>Anophelinae</taxon>
        <taxon>Anopheles</taxon>
    </lineage>
</organism>
<dbReference type="GO" id="GO:0051959">
    <property type="term" value="F:dynein light intermediate chain binding"/>
    <property type="evidence" value="ECO:0007669"/>
    <property type="project" value="InterPro"/>
</dbReference>
<dbReference type="Gene3D" id="1.20.1270.280">
    <property type="match status" value="1"/>
</dbReference>
<dbReference type="InterPro" id="IPR041228">
    <property type="entry name" value="Dynein_C"/>
</dbReference>
<feature type="domain" description="Dynein heavy chain AAA lid" evidence="2">
    <location>
        <begin position="273"/>
        <end position="322"/>
    </location>
</feature>
<reference evidence="4" key="2">
    <citation type="submission" date="2020-05" db="UniProtKB">
        <authorList>
            <consortium name="EnsemblMetazoa"/>
        </authorList>
    </citation>
    <scope>IDENTIFICATION</scope>
    <source>
        <strain evidence="4">FAR1</strain>
    </source>
</reference>
<dbReference type="GO" id="GO:0008569">
    <property type="term" value="F:minus-end-directed microtubule motor activity"/>
    <property type="evidence" value="ECO:0007669"/>
    <property type="project" value="InterPro"/>
</dbReference>
<name>A0A182QNU8_9DIPT</name>
<feature type="domain" description="Dynein heavy chain region D6 P-loop" evidence="1">
    <location>
        <begin position="113"/>
        <end position="228"/>
    </location>
</feature>
<dbReference type="Proteomes" id="UP000075886">
    <property type="component" value="Unassembled WGS sequence"/>
</dbReference>
<evidence type="ECO:0000259" key="1">
    <source>
        <dbReference type="Pfam" id="PF03028"/>
    </source>
</evidence>
<dbReference type="Gene3D" id="3.40.50.300">
    <property type="entry name" value="P-loop containing nucleotide triphosphate hydrolases"/>
    <property type="match status" value="1"/>
</dbReference>
<feature type="domain" description="Dynein heavy chain C-terminal" evidence="3">
    <location>
        <begin position="497"/>
        <end position="781"/>
    </location>
</feature>
<dbReference type="InterPro" id="IPR042219">
    <property type="entry name" value="AAA_lid_11_sf"/>
</dbReference>
<dbReference type="VEuPathDB" id="VectorBase:AFAF013921"/>
<evidence type="ECO:0000313" key="4">
    <source>
        <dbReference type="EnsemblMetazoa" id="AFAF013921-PA"/>
    </source>
</evidence>
<dbReference type="STRING" id="69004.A0A182QNU8"/>
<dbReference type="Pfam" id="PF03028">
    <property type="entry name" value="Dynein_heavy"/>
    <property type="match status" value="1"/>
</dbReference>
<dbReference type="InterPro" id="IPR041658">
    <property type="entry name" value="AAA_lid_11"/>
</dbReference>
<accession>A0A182QNU8</accession>
<dbReference type="GO" id="GO:0045505">
    <property type="term" value="F:dynein intermediate chain binding"/>
    <property type="evidence" value="ECO:0007669"/>
    <property type="project" value="InterPro"/>
</dbReference>
<dbReference type="PANTHER" id="PTHR45703:SF32">
    <property type="entry name" value="DYNEINS HEAVY CHAIN"/>
    <property type="match status" value="1"/>
</dbReference>
<reference evidence="5" key="1">
    <citation type="submission" date="2014-01" db="EMBL/GenBank/DDBJ databases">
        <title>The Genome Sequence of Anopheles farauti FAR1 (V2).</title>
        <authorList>
            <consortium name="The Broad Institute Genomics Platform"/>
            <person name="Neafsey D.E."/>
            <person name="Besansky N."/>
            <person name="Howell P."/>
            <person name="Walton C."/>
            <person name="Young S.K."/>
            <person name="Zeng Q."/>
            <person name="Gargeya S."/>
            <person name="Fitzgerald M."/>
            <person name="Haas B."/>
            <person name="Abouelleil A."/>
            <person name="Allen A.W."/>
            <person name="Alvarado L."/>
            <person name="Arachchi H.M."/>
            <person name="Berlin A.M."/>
            <person name="Chapman S.B."/>
            <person name="Gainer-Dewar J."/>
            <person name="Goldberg J."/>
            <person name="Griggs A."/>
            <person name="Gujja S."/>
            <person name="Hansen M."/>
            <person name="Howarth C."/>
            <person name="Imamovic A."/>
            <person name="Ireland A."/>
            <person name="Larimer J."/>
            <person name="McCowan C."/>
            <person name="Murphy C."/>
            <person name="Pearson M."/>
            <person name="Poon T.W."/>
            <person name="Priest M."/>
            <person name="Roberts A."/>
            <person name="Saif S."/>
            <person name="Shea T."/>
            <person name="Sisk P."/>
            <person name="Sykes S."/>
            <person name="Wortman J."/>
            <person name="Nusbaum C."/>
            <person name="Birren B."/>
        </authorList>
    </citation>
    <scope>NUCLEOTIDE SEQUENCE [LARGE SCALE GENOMIC DNA]</scope>
    <source>
        <strain evidence="5">FAR1</strain>
    </source>
</reference>
<dbReference type="Gene3D" id="1.10.8.720">
    <property type="entry name" value="Region D6 of dynein motor"/>
    <property type="match status" value="1"/>
</dbReference>
<protein>
    <recommendedName>
        <fullName evidence="6">Dynein heavy chain C-terminal domain-containing protein</fullName>
    </recommendedName>
</protein>
<proteinExistence type="predicted"/>
<dbReference type="InterPro" id="IPR027417">
    <property type="entry name" value="P-loop_NTPase"/>
</dbReference>
<dbReference type="PANTHER" id="PTHR45703">
    <property type="entry name" value="DYNEIN HEAVY CHAIN"/>
    <property type="match status" value="1"/>
</dbReference>
<evidence type="ECO:0000313" key="5">
    <source>
        <dbReference type="Proteomes" id="UP000075886"/>
    </source>
</evidence>
<keyword evidence="5" id="KW-1185">Reference proteome</keyword>
<dbReference type="AlphaFoldDB" id="A0A182QNU8"/>
<dbReference type="Gene3D" id="3.10.490.20">
    <property type="match status" value="1"/>
</dbReference>
<evidence type="ECO:0000259" key="2">
    <source>
        <dbReference type="Pfam" id="PF18198"/>
    </source>
</evidence>
<dbReference type="Pfam" id="PF18199">
    <property type="entry name" value="Dynein_C"/>
    <property type="match status" value="1"/>
</dbReference>
<evidence type="ECO:0000259" key="3">
    <source>
        <dbReference type="Pfam" id="PF18199"/>
    </source>
</evidence>
<evidence type="ECO:0008006" key="6">
    <source>
        <dbReference type="Google" id="ProtNLM"/>
    </source>
</evidence>
<dbReference type="Pfam" id="PF18198">
    <property type="entry name" value="AAA_lid_11"/>
    <property type="match status" value="2"/>
</dbReference>
<dbReference type="InterPro" id="IPR026983">
    <property type="entry name" value="DHC"/>
</dbReference>